<dbReference type="InterPro" id="IPR035272">
    <property type="entry name" value="DUF5351"/>
</dbReference>
<sequence>MATHTVVTTEETCHYCNGDGYNQLLLGGSETCQHCKGSGKMTHKG</sequence>
<evidence type="ECO:0000313" key="2">
    <source>
        <dbReference type="Proteomes" id="UP001185012"/>
    </source>
</evidence>
<dbReference type="SUPFAM" id="SSF57938">
    <property type="entry name" value="DnaJ/Hsp40 cysteine-rich domain"/>
    <property type="match status" value="1"/>
</dbReference>
<dbReference type="RefSeq" id="WP_309865986.1">
    <property type="nucleotide sequence ID" value="NZ_JAVDQG010000004.1"/>
</dbReference>
<comment type="caution">
    <text evidence="1">The sequence shown here is derived from an EMBL/GenBank/DDBJ whole genome shotgun (WGS) entry which is preliminary data.</text>
</comment>
<dbReference type="Gene3D" id="6.20.20.10">
    <property type="match status" value="1"/>
</dbReference>
<gene>
    <name evidence="1" type="ORF">JOE21_002323</name>
</gene>
<protein>
    <submittedName>
        <fullName evidence="1">DnaJ-class molecular chaperone</fullName>
    </submittedName>
</protein>
<accession>A0ABU1INF8</accession>
<proteinExistence type="predicted"/>
<dbReference type="InterPro" id="IPR036410">
    <property type="entry name" value="HSP_DnaJ_Cys-rich_dom_sf"/>
</dbReference>
<reference evidence="1 2" key="1">
    <citation type="submission" date="2023-07" db="EMBL/GenBank/DDBJ databases">
        <title>Genomic Encyclopedia of Type Strains, Phase IV (KMG-IV): sequencing the most valuable type-strain genomes for metagenomic binning, comparative biology and taxonomic classification.</title>
        <authorList>
            <person name="Goeker M."/>
        </authorList>
    </citation>
    <scope>NUCLEOTIDE SEQUENCE [LARGE SCALE GENOMIC DNA]</scope>
    <source>
        <strain evidence="1 2">DSM 45903</strain>
    </source>
</reference>
<name>A0ABU1INF8_9BACL</name>
<evidence type="ECO:0000313" key="1">
    <source>
        <dbReference type="EMBL" id="MDR6226317.1"/>
    </source>
</evidence>
<dbReference type="Proteomes" id="UP001185012">
    <property type="component" value="Unassembled WGS sequence"/>
</dbReference>
<keyword evidence="2" id="KW-1185">Reference proteome</keyword>
<organism evidence="1 2">
    <name type="scientific">Desmospora profundinema</name>
    <dbReference type="NCBI Taxonomy" id="1571184"/>
    <lineage>
        <taxon>Bacteria</taxon>
        <taxon>Bacillati</taxon>
        <taxon>Bacillota</taxon>
        <taxon>Bacilli</taxon>
        <taxon>Bacillales</taxon>
        <taxon>Thermoactinomycetaceae</taxon>
        <taxon>Desmospora</taxon>
    </lineage>
</organism>
<dbReference type="EMBL" id="JAVDQG010000004">
    <property type="protein sequence ID" value="MDR6226317.1"/>
    <property type="molecule type" value="Genomic_DNA"/>
</dbReference>
<dbReference type="Pfam" id="PF17302">
    <property type="entry name" value="DUF5351"/>
    <property type="match status" value="1"/>
</dbReference>